<evidence type="ECO:0000256" key="1">
    <source>
        <dbReference type="SAM" id="SignalP"/>
    </source>
</evidence>
<dbReference type="RefSeq" id="WP_386127116.1">
    <property type="nucleotide sequence ID" value="NZ_JBHTJL010000003.1"/>
</dbReference>
<dbReference type="EMBL" id="JBHTJL010000003">
    <property type="protein sequence ID" value="MFD1061835.1"/>
    <property type="molecule type" value="Genomic_DNA"/>
</dbReference>
<gene>
    <name evidence="2" type="ORF">ACFQ1Q_01155</name>
</gene>
<feature type="chain" id="PRO_5045772231" evidence="1">
    <location>
        <begin position="23"/>
        <end position="214"/>
    </location>
</feature>
<dbReference type="Proteomes" id="UP001597013">
    <property type="component" value="Unassembled WGS sequence"/>
</dbReference>
<evidence type="ECO:0000313" key="2">
    <source>
        <dbReference type="EMBL" id="MFD1061835.1"/>
    </source>
</evidence>
<proteinExistence type="predicted"/>
<comment type="caution">
    <text evidence="2">The sequence shown here is derived from an EMBL/GenBank/DDBJ whole genome shotgun (WGS) entry which is preliminary data.</text>
</comment>
<sequence length="214" mass="23499">MKKTNFLCFLAFGLLLFNTCDSDDGPSQDEIDSALFPTSSTVNFEPDVTLDVDAVLNLPAGSDISNLINLGQPAGQSAAEFESVVRLQDVVILGQPTGIAQDDVLLYSFDFDIILDNGDRLTPQQQIDIYDSVVITTENIDDVVGQQNIVVDFRPSDGAPLINFIGLTPSFADQNSDLNFKYDIECWILRNDVLNGPYIIDPKIRIKSLNFSGN</sequence>
<protein>
    <submittedName>
        <fullName evidence="2">Uncharacterized protein</fullName>
    </submittedName>
</protein>
<name>A0ABW3N5V4_9FLAO</name>
<organism evidence="2 3">
    <name type="scientific">Winogradskyella litorisediminis</name>
    <dbReference type="NCBI Taxonomy" id="1156618"/>
    <lineage>
        <taxon>Bacteria</taxon>
        <taxon>Pseudomonadati</taxon>
        <taxon>Bacteroidota</taxon>
        <taxon>Flavobacteriia</taxon>
        <taxon>Flavobacteriales</taxon>
        <taxon>Flavobacteriaceae</taxon>
        <taxon>Winogradskyella</taxon>
    </lineage>
</organism>
<reference evidence="3" key="1">
    <citation type="journal article" date="2019" name="Int. J. Syst. Evol. Microbiol.">
        <title>The Global Catalogue of Microorganisms (GCM) 10K type strain sequencing project: providing services to taxonomists for standard genome sequencing and annotation.</title>
        <authorList>
            <consortium name="The Broad Institute Genomics Platform"/>
            <consortium name="The Broad Institute Genome Sequencing Center for Infectious Disease"/>
            <person name="Wu L."/>
            <person name="Ma J."/>
        </authorList>
    </citation>
    <scope>NUCLEOTIDE SEQUENCE [LARGE SCALE GENOMIC DNA]</scope>
    <source>
        <strain evidence="3">CCUG 62215</strain>
    </source>
</reference>
<keyword evidence="3" id="KW-1185">Reference proteome</keyword>
<keyword evidence="1" id="KW-0732">Signal</keyword>
<evidence type="ECO:0000313" key="3">
    <source>
        <dbReference type="Proteomes" id="UP001597013"/>
    </source>
</evidence>
<feature type="signal peptide" evidence="1">
    <location>
        <begin position="1"/>
        <end position="22"/>
    </location>
</feature>
<accession>A0ABW3N5V4</accession>